<keyword evidence="7" id="KW-0547">Nucleotide-binding</keyword>
<dbReference type="PRINTS" id="PR00077">
    <property type="entry name" value="GPDHDRGNASE"/>
</dbReference>
<keyword evidence="7" id="KW-0521">NADP</keyword>
<feature type="binding site" evidence="7">
    <location>
        <position position="255"/>
    </location>
    <ligand>
        <name>sn-glycerol 3-phosphate</name>
        <dbReference type="ChEBI" id="CHEBI:57597"/>
    </ligand>
</feature>
<feature type="binding site" evidence="7">
    <location>
        <position position="135"/>
    </location>
    <ligand>
        <name>sn-glycerol 3-phosphate</name>
        <dbReference type="ChEBI" id="CHEBI:57597"/>
    </ligand>
</feature>
<dbReference type="InterPro" id="IPR013328">
    <property type="entry name" value="6PGD_dom2"/>
</dbReference>
<dbReference type="InterPro" id="IPR008927">
    <property type="entry name" value="6-PGluconate_DH-like_C_sf"/>
</dbReference>
<keyword evidence="2 7" id="KW-0444">Lipid biosynthesis</keyword>
<feature type="domain" description="Glycerol-3-phosphate dehydrogenase NAD-dependent C-terminal" evidence="11">
    <location>
        <begin position="179"/>
        <end position="320"/>
    </location>
</feature>
<feature type="binding site" evidence="7">
    <location>
        <position position="278"/>
    </location>
    <ligand>
        <name>NADPH</name>
        <dbReference type="ChEBI" id="CHEBI:57783"/>
    </ligand>
</feature>
<sequence length="332" mass="35692">MNIGYLGAGSWATCLASLLASKGHEVTVWARNTALANEVTATRNHPHLPGATIPDNVRFTTDLADVVKGKELLVEGVTSAGVRPVFEEVKRLGVPSCPIVITSKGIEQNTGMLFSDVIADVFGESMRAQIGCLSGPSHAEEVVMGLPTSVVCSAYNNEVMHLIQQTFTTHSFRVYPNSDIAGIEFCGAMKNVIAIACGISDGIGFGDNSKAALLTRGLHEMRKLAVTKGCRSETLNGLAGMGDLCVTCFSPHSRNYKFGRLLAQGLSMEKAREKIGMVVEGCYSCVSVRQLGKKNHVPLPITEAVYAILYENLTPKDAVKQLLQRAIKEEHL</sequence>
<proteinExistence type="inferred from homology"/>
<feature type="binding site" evidence="7">
    <location>
        <position position="253"/>
    </location>
    <ligand>
        <name>sn-glycerol 3-phosphate</name>
        <dbReference type="ChEBI" id="CHEBI:57597"/>
    </ligand>
</feature>
<dbReference type="InterPro" id="IPR006109">
    <property type="entry name" value="G3P_DH_NAD-dep_C"/>
</dbReference>
<comment type="catalytic activity">
    <reaction evidence="7 9">
        <text>sn-glycerol 3-phosphate + NADP(+) = dihydroxyacetone phosphate + NADPH + H(+)</text>
        <dbReference type="Rhea" id="RHEA:11096"/>
        <dbReference type="ChEBI" id="CHEBI:15378"/>
        <dbReference type="ChEBI" id="CHEBI:57597"/>
        <dbReference type="ChEBI" id="CHEBI:57642"/>
        <dbReference type="ChEBI" id="CHEBI:57783"/>
        <dbReference type="ChEBI" id="CHEBI:58349"/>
        <dbReference type="EC" id="1.1.1.94"/>
    </reaction>
</comment>
<dbReference type="Gene3D" id="3.40.50.720">
    <property type="entry name" value="NAD(P)-binding Rossmann-like Domain"/>
    <property type="match status" value="1"/>
</dbReference>
<feature type="binding site" evidence="7">
    <location>
        <position position="104"/>
    </location>
    <ligand>
        <name>NADPH</name>
        <dbReference type="ChEBI" id="CHEBI:57783"/>
    </ligand>
</feature>
<evidence type="ECO:0000256" key="4">
    <source>
        <dbReference type="ARBA" id="ARBA00023098"/>
    </source>
</evidence>
<evidence type="ECO:0000256" key="3">
    <source>
        <dbReference type="ARBA" id="ARBA00023002"/>
    </source>
</evidence>
<feature type="binding site" evidence="7">
    <location>
        <position position="243"/>
    </location>
    <ligand>
        <name>sn-glycerol 3-phosphate</name>
        <dbReference type="ChEBI" id="CHEBI:57597"/>
    </ligand>
</feature>
<feature type="binding site" evidence="7">
    <location>
        <position position="254"/>
    </location>
    <ligand>
        <name>sn-glycerol 3-phosphate</name>
        <dbReference type="ChEBI" id="CHEBI:57597"/>
    </ligand>
</feature>
<keyword evidence="4 7" id="KW-0443">Lipid metabolism</keyword>
<dbReference type="NCBIfam" id="NF000942">
    <property type="entry name" value="PRK00094.1-4"/>
    <property type="match status" value="1"/>
</dbReference>
<dbReference type="PANTHER" id="PTHR11728">
    <property type="entry name" value="GLYCEROL-3-PHOSPHATE DEHYDROGENASE"/>
    <property type="match status" value="1"/>
</dbReference>
<evidence type="ECO:0000256" key="7">
    <source>
        <dbReference type="HAMAP-Rule" id="MF_00394"/>
    </source>
</evidence>
<gene>
    <name evidence="7" type="primary">gpsA</name>
    <name evidence="12" type="ORF">JYU14_01635</name>
</gene>
<feature type="binding site" evidence="7">
    <location>
        <position position="11"/>
    </location>
    <ligand>
        <name>NADPH</name>
        <dbReference type="ChEBI" id="CHEBI:57783"/>
    </ligand>
</feature>
<dbReference type="InterPro" id="IPR011128">
    <property type="entry name" value="G3P_DH_NAD-dep_N"/>
</dbReference>
<dbReference type="InterPro" id="IPR006168">
    <property type="entry name" value="G3P_DH_NAD-dep"/>
</dbReference>
<comment type="pathway">
    <text evidence="7">Membrane lipid metabolism; glycerophospholipid metabolism.</text>
</comment>
<comment type="function">
    <text evidence="7">Catalyzes the reduction of the glycolytic intermediate dihydroxyacetone phosphate (DHAP) to sn-glycerol 3-phosphate (G3P), the key precursor for phospholipid synthesis.</text>
</comment>
<feature type="domain" description="Glycerol-3-phosphate dehydrogenase NAD-dependent N-terminal" evidence="10">
    <location>
        <begin position="3"/>
        <end position="158"/>
    </location>
</feature>
<evidence type="ECO:0000256" key="1">
    <source>
        <dbReference type="ARBA" id="ARBA00011009"/>
    </source>
</evidence>
<evidence type="ECO:0000259" key="11">
    <source>
        <dbReference type="Pfam" id="PF07479"/>
    </source>
</evidence>
<dbReference type="Pfam" id="PF01210">
    <property type="entry name" value="NAD_Gly3P_dh_N"/>
    <property type="match status" value="1"/>
</dbReference>
<evidence type="ECO:0000256" key="6">
    <source>
        <dbReference type="ARBA" id="ARBA00023264"/>
    </source>
</evidence>
<dbReference type="SUPFAM" id="SSF48179">
    <property type="entry name" value="6-phosphogluconate dehydrogenase C-terminal domain-like"/>
    <property type="match status" value="1"/>
</dbReference>
<dbReference type="PROSITE" id="PS00957">
    <property type="entry name" value="NAD_G3PDH"/>
    <property type="match status" value="1"/>
</dbReference>
<accession>A0ABS3APY7</accession>
<feature type="binding site" evidence="7">
    <location>
        <position position="280"/>
    </location>
    <ligand>
        <name>NADPH</name>
        <dbReference type="ChEBI" id="CHEBI:57783"/>
    </ligand>
</feature>
<evidence type="ECO:0000313" key="12">
    <source>
        <dbReference type="EMBL" id="MBN4066768.1"/>
    </source>
</evidence>
<reference evidence="12 13" key="1">
    <citation type="submission" date="2021-02" db="EMBL/GenBank/DDBJ databases">
        <title>Activity-based single-cell genomes from oceanic crustal fluid captures similar information to metagenomic and metatranscriptomic surveys with orders of magnitude less sampling.</title>
        <authorList>
            <person name="D'Angelo T.S."/>
            <person name="Orcutt B.N."/>
        </authorList>
    </citation>
    <scope>NUCLEOTIDE SEQUENCE [LARGE SCALE GENOMIC DNA]</scope>
    <source>
        <strain evidence="12">AH-315-G07</strain>
    </source>
</reference>
<evidence type="ECO:0000256" key="5">
    <source>
        <dbReference type="ARBA" id="ARBA00023209"/>
    </source>
</evidence>
<feature type="binding site" evidence="7">
    <location>
        <position position="104"/>
    </location>
    <ligand>
        <name>sn-glycerol 3-phosphate</name>
        <dbReference type="ChEBI" id="CHEBI:57597"/>
    </ligand>
</feature>
<evidence type="ECO:0000256" key="8">
    <source>
        <dbReference type="RuleBase" id="RU000437"/>
    </source>
</evidence>
<name>A0ABS3APY7_9BACT</name>
<comment type="subcellular location">
    <subcellularLocation>
        <location evidence="7">Cytoplasm</location>
    </subcellularLocation>
</comment>
<keyword evidence="7" id="KW-0963">Cytoplasm</keyword>
<feature type="binding site" evidence="7">
    <location>
        <position position="254"/>
    </location>
    <ligand>
        <name>NADPH</name>
        <dbReference type="ChEBI" id="CHEBI:57783"/>
    </ligand>
</feature>
<protein>
    <recommendedName>
        <fullName evidence="7">Glycerol-3-phosphate dehydrogenase [NAD(P)+]</fullName>
        <ecNumber evidence="7">1.1.1.94</ecNumber>
    </recommendedName>
    <alternativeName>
        <fullName evidence="7">NAD(P)(+)-dependent glycerol-3-phosphate dehydrogenase</fullName>
    </alternativeName>
    <alternativeName>
        <fullName evidence="7">NAD(P)H-dependent dihydroxyacetone-phosphate reductase</fullName>
    </alternativeName>
</protein>
<dbReference type="InterPro" id="IPR036291">
    <property type="entry name" value="NAD(P)-bd_dom_sf"/>
</dbReference>
<feature type="binding site" evidence="7">
    <location>
        <position position="137"/>
    </location>
    <ligand>
        <name>sn-glycerol 3-phosphate</name>
        <dbReference type="ChEBI" id="CHEBI:57597"/>
    </ligand>
</feature>
<comment type="catalytic activity">
    <reaction evidence="7">
        <text>sn-glycerol 3-phosphate + NAD(+) = dihydroxyacetone phosphate + NADH + H(+)</text>
        <dbReference type="Rhea" id="RHEA:11092"/>
        <dbReference type="ChEBI" id="CHEBI:15378"/>
        <dbReference type="ChEBI" id="CHEBI:57540"/>
        <dbReference type="ChEBI" id="CHEBI:57597"/>
        <dbReference type="ChEBI" id="CHEBI:57642"/>
        <dbReference type="ChEBI" id="CHEBI:57945"/>
        <dbReference type="EC" id="1.1.1.94"/>
    </reaction>
</comment>
<keyword evidence="5 7" id="KW-0594">Phospholipid biosynthesis</keyword>
<dbReference type="PIRSF" id="PIRSF000114">
    <property type="entry name" value="Glycerol-3-P_dh"/>
    <property type="match status" value="1"/>
</dbReference>
<evidence type="ECO:0000259" key="10">
    <source>
        <dbReference type="Pfam" id="PF01210"/>
    </source>
</evidence>
<comment type="caution">
    <text evidence="12">The sequence shown here is derived from an EMBL/GenBank/DDBJ whole genome shotgun (WGS) entry which is preliminary data.</text>
</comment>
<evidence type="ECO:0000256" key="9">
    <source>
        <dbReference type="RuleBase" id="RU000439"/>
    </source>
</evidence>
<dbReference type="Gene3D" id="1.10.1040.10">
    <property type="entry name" value="N-(1-d-carboxylethyl)-l-norvaline Dehydrogenase, domain 2"/>
    <property type="match status" value="1"/>
</dbReference>
<organism evidence="12 13">
    <name type="scientific">Simkania negevensis</name>
    <dbReference type="NCBI Taxonomy" id="83561"/>
    <lineage>
        <taxon>Bacteria</taxon>
        <taxon>Pseudomonadati</taxon>
        <taxon>Chlamydiota</taxon>
        <taxon>Chlamydiia</taxon>
        <taxon>Parachlamydiales</taxon>
        <taxon>Simkaniaceae</taxon>
        <taxon>Simkania</taxon>
    </lineage>
</organism>
<feature type="active site" description="Proton acceptor" evidence="7">
    <location>
        <position position="190"/>
    </location>
</feature>
<keyword evidence="13" id="KW-1185">Reference proteome</keyword>
<feature type="binding site" evidence="7">
    <location>
        <position position="139"/>
    </location>
    <ligand>
        <name>NADPH</name>
        <dbReference type="ChEBI" id="CHEBI:57783"/>
    </ligand>
</feature>
<dbReference type="HAMAP" id="MF_00394">
    <property type="entry name" value="NAD_Glyc3P_dehydrog"/>
    <property type="match status" value="1"/>
</dbReference>
<feature type="binding site" evidence="7">
    <location>
        <position position="10"/>
    </location>
    <ligand>
        <name>NADPH</name>
        <dbReference type="ChEBI" id="CHEBI:57783"/>
    </ligand>
</feature>
<comment type="caution">
    <text evidence="7">Lacks conserved residue(s) required for the propagation of feature annotation.</text>
</comment>
<feature type="binding site" evidence="7">
    <location>
        <position position="31"/>
    </location>
    <ligand>
        <name>NADPH</name>
        <dbReference type="ChEBI" id="CHEBI:57783"/>
    </ligand>
</feature>
<dbReference type="Pfam" id="PF07479">
    <property type="entry name" value="NAD_Gly3P_dh_C"/>
    <property type="match status" value="1"/>
</dbReference>
<evidence type="ECO:0000313" key="13">
    <source>
        <dbReference type="Proteomes" id="UP000722121"/>
    </source>
</evidence>
<dbReference type="SUPFAM" id="SSF51735">
    <property type="entry name" value="NAD(P)-binding Rossmann-fold domains"/>
    <property type="match status" value="1"/>
</dbReference>
<dbReference type="Proteomes" id="UP000722121">
    <property type="component" value="Unassembled WGS sequence"/>
</dbReference>
<evidence type="ECO:0000256" key="2">
    <source>
        <dbReference type="ARBA" id="ARBA00022516"/>
    </source>
</evidence>
<feature type="binding site" evidence="7">
    <location>
        <position position="190"/>
    </location>
    <ligand>
        <name>sn-glycerol 3-phosphate</name>
        <dbReference type="ChEBI" id="CHEBI:57597"/>
    </ligand>
</feature>
<dbReference type="PANTHER" id="PTHR11728:SF1">
    <property type="entry name" value="GLYCEROL-3-PHOSPHATE DEHYDROGENASE [NAD(+)] 2, CHLOROPLASTIC"/>
    <property type="match status" value="1"/>
</dbReference>
<dbReference type="EMBL" id="JAFITR010000022">
    <property type="protein sequence ID" value="MBN4066768.1"/>
    <property type="molecule type" value="Genomic_DNA"/>
</dbReference>
<dbReference type="NCBIfam" id="NF000940">
    <property type="entry name" value="PRK00094.1-2"/>
    <property type="match status" value="1"/>
</dbReference>
<dbReference type="EC" id="1.1.1.94" evidence="7"/>
<keyword evidence="3 7" id="KW-0560">Oxidoreductase</keyword>
<comment type="similarity">
    <text evidence="1 7 8">Belongs to the NAD-dependent glycerol-3-phosphate dehydrogenase family.</text>
</comment>
<keyword evidence="6 7" id="KW-1208">Phospholipid metabolism</keyword>
<keyword evidence="7 8" id="KW-0520">NAD</keyword>